<reference evidence="10 11" key="1">
    <citation type="submission" date="2018-02" db="EMBL/GenBank/DDBJ databases">
        <title>novel marine gammaproteobacteria from coastal saline agro ecosystem.</title>
        <authorList>
            <person name="Krishnan R."/>
            <person name="Ramesh Kumar N."/>
        </authorList>
    </citation>
    <scope>NUCLEOTIDE SEQUENCE [LARGE SCALE GENOMIC DNA]</scope>
    <source>
        <strain evidence="10 11">228</strain>
    </source>
</reference>
<dbReference type="PANTHER" id="PTHR11113">
    <property type="entry name" value="N-ACETYLGLUCOSAMINE-6-PHOSPHATE DEACETYLASE"/>
    <property type="match status" value="1"/>
</dbReference>
<protein>
    <submittedName>
        <fullName evidence="10">N-acetylglucosamine-6-phosphate deacetylase</fullName>
    </submittedName>
</protein>
<keyword evidence="4 5" id="KW-0119">Carbohydrate metabolism</keyword>
<dbReference type="FunFam" id="3.20.20.140:FF:000004">
    <property type="entry name" value="N-acetylglucosamine-6-phosphate deacetylase"/>
    <property type="match status" value="1"/>
</dbReference>
<feature type="binding site" evidence="7">
    <location>
        <position position="145"/>
    </location>
    <ligand>
        <name>substrate</name>
    </ligand>
</feature>
<keyword evidence="3 5" id="KW-0378">Hydrolase</keyword>
<dbReference type="SUPFAM" id="SSF51556">
    <property type="entry name" value="Metallo-dependent hydrolases"/>
    <property type="match status" value="1"/>
</dbReference>
<dbReference type="GO" id="GO:0008448">
    <property type="term" value="F:N-acetylglucosamine-6-phosphate deacetylase activity"/>
    <property type="evidence" value="ECO:0007669"/>
    <property type="project" value="InterPro"/>
</dbReference>
<dbReference type="GO" id="GO:0006046">
    <property type="term" value="P:N-acetylglucosamine catabolic process"/>
    <property type="evidence" value="ECO:0007669"/>
    <property type="project" value="TreeGrafter"/>
</dbReference>
<feature type="binding site" evidence="7">
    <location>
        <position position="256"/>
    </location>
    <ligand>
        <name>substrate</name>
    </ligand>
</feature>
<dbReference type="Gene3D" id="3.20.20.140">
    <property type="entry name" value="Metal-dependent hydrolases"/>
    <property type="match status" value="1"/>
</dbReference>
<keyword evidence="2 8" id="KW-0479">Metal-binding</keyword>
<dbReference type="CDD" id="cd00854">
    <property type="entry name" value="NagA"/>
    <property type="match status" value="1"/>
</dbReference>
<evidence type="ECO:0000256" key="6">
    <source>
        <dbReference type="PIRSR" id="PIRSR038994-1"/>
    </source>
</evidence>
<proteinExistence type="inferred from homology"/>
<dbReference type="OrthoDB" id="9776488at2"/>
<evidence type="ECO:0000256" key="3">
    <source>
        <dbReference type="ARBA" id="ARBA00022801"/>
    </source>
</evidence>
<dbReference type="Gene3D" id="2.30.40.10">
    <property type="entry name" value="Urease, subunit C, domain 1"/>
    <property type="match status" value="1"/>
</dbReference>
<name>A0A2S5KHI9_9PROT</name>
<evidence type="ECO:0000256" key="1">
    <source>
        <dbReference type="ARBA" id="ARBA00010716"/>
    </source>
</evidence>
<dbReference type="Pfam" id="PF01979">
    <property type="entry name" value="Amidohydro_1"/>
    <property type="match status" value="1"/>
</dbReference>
<feature type="binding site" evidence="7">
    <location>
        <begin position="312"/>
        <end position="314"/>
    </location>
    <ligand>
        <name>substrate</name>
    </ligand>
</feature>
<evidence type="ECO:0000256" key="2">
    <source>
        <dbReference type="ARBA" id="ARBA00022723"/>
    </source>
</evidence>
<evidence type="ECO:0000259" key="9">
    <source>
        <dbReference type="Pfam" id="PF01979"/>
    </source>
</evidence>
<dbReference type="SUPFAM" id="SSF51338">
    <property type="entry name" value="Composite domain of metallo-dependent hydrolases"/>
    <property type="match status" value="1"/>
</dbReference>
<dbReference type="AlphaFoldDB" id="A0A2S5KHI9"/>
<dbReference type="InterPro" id="IPR006680">
    <property type="entry name" value="Amidohydro-rel"/>
</dbReference>
<evidence type="ECO:0000256" key="7">
    <source>
        <dbReference type="PIRSR" id="PIRSR038994-2"/>
    </source>
</evidence>
<comment type="similarity">
    <text evidence="1 5">Belongs to the metallo-dependent hydrolases superfamily. NagA family.</text>
</comment>
<evidence type="ECO:0000256" key="4">
    <source>
        <dbReference type="ARBA" id="ARBA00023277"/>
    </source>
</evidence>
<organism evidence="10 11">
    <name type="scientific">Proteobacteria bacterium 228</name>
    <dbReference type="NCBI Taxonomy" id="2083153"/>
    <lineage>
        <taxon>Bacteria</taxon>
        <taxon>Pseudomonadati</taxon>
        <taxon>Pseudomonadota</taxon>
    </lineage>
</organism>
<accession>A0A2S5KHI9</accession>
<gene>
    <name evidence="10" type="primary">nagA</name>
    <name evidence="10" type="ORF">C4K68_27210</name>
</gene>
<dbReference type="EMBL" id="PRLP01000167">
    <property type="protein sequence ID" value="PPC74105.1"/>
    <property type="molecule type" value="Genomic_DNA"/>
</dbReference>
<feature type="binding site" evidence="8">
    <location>
        <position position="221"/>
    </location>
    <ligand>
        <name>Zn(2+)</name>
        <dbReference type="ChEBI" id="CHEBI:29105"/>
    </ligand>
</feature>
<dbReference type="InterPro" id="IPR011059">
    <property type="entry name" value="Metal-dep_hydrolase_composite"/>
</dbReference>
<dbReference type="NCBIfam" id="TIGR00221">
    <property type="entry name" value="nagA"/>
    <property type="match status" value="1"/>
</dbReference>
<dbReference type="GO" id="GO:0046872">
    <property type="term" value="F:metal ion binding"/>
    <property type="evidence" value="ECO:0007669"/>
    <property type="project" value="UniProtKB-KW"/>
</dbReference>
<dbReference type="Proteomes" id="UP000238196">
    <property type="component" value="Unassembled WGS sequence"/>
</dbReference>
<dbReference type="InterPro" id="IPR032466">
    <property type="entry name" value="Metal_Hydrolase"/>
</dbReference>
<sequence length="387" mass="41271">MSQQPQPVALRGARIFTGAEWLEGHALLLDSGKVAGCVDEQAIPAGYAPHSLEGGMLVPGLVDVQVNGGGGVLFNDQPDIAGLRTMMAAHRAHGTTAMLPTLITDTDISMQQAIAVIKQARRESLPGIAGIHLEGPYLNVGKKGVHRASQIRVMDEEHRDWLLALAELGSVVLTLAPEQLPDLAWITALAERGVRVCAGHTLADYRVMQAALQHGVAGFTHLFNAMSGMQSRDPGVVGAALEDAISWCGLIVDGHHVHPASLKVAIRAKARGKMMLVTDAMHTVGVAGEEFALLGEAIYRRDGCLKTADGTLAGSDLGMLEAVRNSVEMLGLPLEEALRMGSLYPAQFLRRQDLGHLHKGAQADVLWLSEALQLRSSWIGGVAEHYC</sequence>
<feature type="domain" description="Amidohydrolase-related" evidence="9">
    <location>
        <begin position="56"/>
        <end position="367"/>
    </location>
</feature>
<evidence type="ECO:0000313" key="11">
    <source>
        <dbReference type="Proteomes" id="UP000238196"/>
    </source>
</evidence>
<feature type="binding site" evidence="8">
    <location>
        <position position="200"/>
    </location>
    <ligand>
        <name>Zn(2+)</name>
        <dbReference type="ChEBI" id="CHEBI:29105"/>
    </ligand>
</feature>
<evidence type="ECO:0000256" key="5">
    <source>
        <dbReference type="PIRNR" id="PIRNR038994"/>
    </source>
</evidence>
<comment type="caution">
    <text evidence="10">The sequence shown here is derived from an EMBL/GenBank/DDBJ whole genome shotgun (WGS) entry which is preliminary data.</text>
</comment>
<dbReference type="PIRSF" id="PIRSF038994">
    <property type="entry name" value="NagA"/>
    <property type="match status" value="1"/>
</dbReference>
<dbReference type="InterPro" id="IPR003764">
    <property type="entry name" value="GlcNAc_6-P_deAcase"/>
</dbReference>
<feature type="binding site" evidence="8">
    <location>
        <position position="134"/>
    </location>
    <ligand>
        <name>Zn(2+)</name>
        <dbReference type="ChEBI" id="CHEBI:29105"/>
    </ligand>
</feature>
<evidence type="ECO:0000313" key="10">
    <source>
        <dbReference type="EMBL" id="PPC74105.1"/>
    </source>
</evidence>
<comment type="cofactor">
    <cofactor evidence="8">
        <name>a divalent metal cation</name>
        <dbReference type="ChEBI" id="CHEBI:60240"/>
    </cofactor>
    <text evidence="8">Binds 1 divalent metal cation per subunit.</text>
</comment>
<dbReference type="PANTHER" id="PTHR11113:SF14">
    <property type="entry name" value="N-ACETYLGLUCOSAMINE-6-PHOSPHATE DEACETYLASE"/>
    <property type="match status" value="1"/>
</dbReference>
<feature type="binding site" evidence="7">
    <location>
        <position position="232"/>
    </location>
    <ligand>
        <name>substrate</name>
    </ligand>
</feature>
<feature type="active site" description="Proton donor/acceptor" evidence="6">
    <location>
        <position position="279"/>
    </location>
</feature>
<evidence type="ECO:0000256" key="8">
    <source>
        <dbReference type="PIRSR" id="PIRSR038994-3"/>
    </source>
</evidence>
<feature type="binding site" evidence="7">
    <location>
        <begin position="224"/>
        <end position="225"/>
    </location>
    <ligand>
        <name>substrate</name>
    </ligand>
</feature>